<evidence type="ECO:0000256" key="3">
    <source>
        <dbReference type="ARBA" id="ARBA00023235"/>
    </source>
</evidence>
<dbReference type="GO" id="GO:0008784">
    <property type="term" value="F:alanine racemase activity"/>
    <property type="evidence" value="ECO:0007669"/>
    <property type="project" value="TreeGrafter"/>
</dbReference>
<dbReference type="AlphaFoldDB" id="A0A0M6YDY5"/>
<dbReference type="Pfam" id="PF01168">
    <property type="entry name" value="Ala_racemase_N"/>
    <property type="match status" value="1"/>
</dbReference>
<evidence type="ECO:0000256" key="2">
    <source>
        <dbReference type="ARBA" id="ARBA00022898"/>
    </source>
</evidence>
<dbReference type="PANTHER" id="PTHR30511">
    <property type="entry name" value="ALANINE RACEMASE"/>
    <property type="match status" value="1"/>
</dbReference>
<keyword evidence="2" id="KW-0663">Pyridoxal phosphate</keyword>
<comment type="cofactor">
    <cofactor evidence="1">
        <name>pyridoxal 5'-phosphate</name>
        <dbReference type="ChEBI" id="CHEBI:597326"/>
    </cofactor>
</comment>
<dbReference type="InterPro" id="IPR000821">
    <property type="entry name" value="Ala_racemase"/>
</dbReference>
<dbReference type="GO" id="GO:0005829">
    <property type="term" value="C:cytosol"/>
    <property type="evidence" value="ECO:0007669"/>
    <property type="project" value="TreeGrafter"/>
</dbReference>
<dbReference type="PANTHER" id="PTHR30511:SF3">
    <property type="entry name" value="LYSINE RACEMASE"/>
    <property type="match status" value="1"/>
</dbReference>
<evidence type="ECO:0000313" key="6">
    <source>
        <dbReference type="Proteomes" id="UP000049222"/>
    </source>
</evidence>
<name>A0A0M6YDY5_9RHOB</name>
<dbReference type="SUPFAM" id="SSF51419">
    <property type="entry name" value="PLP-binding barrel"/>
    <property type="match status" value="1"/>
</dbReference>
<evidence type="ECO:0000259" key="4">
    <source>
        <dbReference type="Pfam" id="PF01168"/>
    </source>
</evidence>
<proteinExistence type="predicted"/>
<gene>
    <name evidence="5" type="ORF">JDO7802_00540</name>
</gene>
<dbReference type="InterPro" id="IPR029066">
    <property type="entry name" value="PLP-binding_barrel"/>
</dbReference>
<dbReference type="InterPro" id="IPR001608">
    <property type="entry name" value="Ala_racemase_N"/>
</dbReference>
<dbReference type="Proteomes" id="UP000049222">
    <property type="component" value="Unassembled WGS sequence"/>
</dbReference>
<organism evidence="5 6">
    <name type="scientific">Jannaschia donghaensis</name>
    <dbReference type="NCBI Taxonomy" id="420998"/>
    <lineage>
        <taxon>Bacteria</taxon>
        <taxon>Pseudomonadati</taxon>
        <taxon>Pseudomonadota</taxon>
        <taxon>Alphaproteobacteria</taxon>
        <taxon>Rhodobacterales</taxon>
        <taxon>Roseobacteraceae</taxon>
        <taxon>Jannaschia</taxon>
    </lineage>
</organism>
<dbReference type="EMBL" id="CXSU01000005">
    <property type="protein sequence ID" value="CTQ48538.1"/>
    <property type="molecule type" value="Genomic_DNA"/>
</dbReference>
<keyword evidence="3" id="KW-0413">Isomerase</keyword>
<dbReference type="RefSeq" id="WP_055082318.1">
    <property type="nucleotide sequence ID" value="NZ_CXSU01000005.1"/>
</dbReference>
<feature type="domain" description="Alanine racemase N-terminal" evidence="4">
    <location>
        <begin position="8"/>
        <end position="224"/>
    </location>
</feature>
<sequence>MTTPRIEIDLTTIRRNTRFVVDRLRPRGIGVTAVTKAVCGHPAIARAMLAGGAAGLCDSRVGNIRRLRAAGLTGPISLIRSPSPSQVDLVVRYCDVSYNTDADVIAALARAAQRAGRIHRVVLMVEMGDMRDGILPADLERIASRVVAMPGVALVGVAANFACLRGIAPTANDMATLSVLAADIAARCGVVLGVVSGGNSANLGWALGSGPVGRINDLRIGEAILLGVDPITGAKIAGLSTDAFTLVAEVIEAGTKPQPAPARPGSSMQIPWQIVPMASPPVRFIVALGRQDTDISGLTPQDDQICLGATSDHLVMLTTAGRPPVGSEVRLRMNYNALVRAMGAADVAKTIVDPSMASGTSPHRGPHLDLVPS</sequence>
<reference evidence="5 6" key="1">
    <citation type="submission" date="2015-07" db="EMBL/GenBank/DDBJ databases">
        <authorList>
            <person name="Noorani M."/>
        </authorList>
    </citation>
    <scope>NUCLEOTIDE SEQUENCE [LARGE SCALE GENOMIC DNA]</scope>
    <source>
        <strain evidence="5 6">CECT 7802</strain>
    </source>
</reference>
<evidence type="ECO:0000313" key="5">
    <source>
        <dbReference type="EMBL" id="CTQ48538.1"/>
    </source>
</evidence>
<keyword evidence="6" id="KW-1185">Reference proteome</keyword>
<accession>A0A0M6YDY5</accession>
<evidence type="ECO:0000256" key="1">
    <source>
        <dbReference type="ARBA" id="ARBA00001933"/>
    </source>
</evidence>
<dbReference type="Gene3D" id="3.20.20.10">
    <property type="entry name" value="Alanine racemase"/>
    <property type="match status" value="1"/>
</dbReference>
<dbReference type="GO" id="GO:0030170">
    <property type="term" value="F:pyridoxal phosphate binding"/>
    <property type="evidence" value="ECO:0007669"/>
    <property type="project" value="TreeGrafter"/>
</dbReference>
<protein>
    <submittedName>
        <fullName evidence="5">Alanine racemase</fullName>
    </submittedName>
</protein>
<dbReference type="STRING" id="420998.JDO7802_00540"/>